<organism evidence="1 2">
    <name type="scientific">Neocallimastix californiae</name>
    <dbReference type="NCBI Taxonomy" id="1754190"/>
    <lineage>
        <taxon>Eukaryota</taxon>
        <taxon>Fungi</taxon>
        <taxon>Fungi incertae sedis</taxon>
        <taxon>Chytridiomycota</taxon>
        <taxon>Chytridiomycota incertae sedis</taxon>
        <taxon>Neocallimastigomycetes</taxon>
        <taxon>Neocallimastigales</taxon>
        <taxon>Neocallimastigaceae</taxon>
        <taxon>Neocallimastix</taxon>
    </lineage>
</organism>
<proteinExistence type="predicted"/>
<dbReference type="AlphaFoldDB" id="A0A1Y1ZIE2"/>
<evidence type="ECO:0000313" key="1">
    <source>
        <dbReference type="EMBL" id="ORY10012.1"/>
    </source>
</evidence>
<dbReference type="EMBL" id="MCOG01000400">
    <property type="protein sequence ID" value="ORY10012.1"/>
    <property type="molecule type" value="Genomic_DNA"/>
</dbReference>
<evidence type="ECO:0000313" key="2">
    <source>
        <dbReference type="Proteomes" id="UP000193920"/>
    </source>
</evidence>
<dbReference type="Proteomes" id="UP000193920">
    <property type="component" value="Unassembled WGS sequence"/>
</dbReference>
<reference evidence="1 2" key="1">
    <citation type="submission" date="2016-08" db="EMBL/GenBank/DDBJ databases">
        <title>A Parts List for Fungal Cellulosomes Revealed by Comparative Genomics.</title>
        <authorList>
            <consortium name="DOE Joint Genome Institute"/>
            <person name="Haitjema C.H."/>
            <person name="Gilmore S.P."/>
            <person name="Henske J.K."/>
            <person name="Solomon K.V."/>
            <person name="De Groot R."/>
            <person name="Kuo A."/>
            <person name="Mondo S.J."/>
            <person name="Salamov A.A."/>
            <person name="Labutti K."/>
            <person name="Zhao Z."/>
            <person name="Chiniquy J."/>
            <person name="Barry K."/>
            <person name="Brewer H.M."/>
            <person name="Purvine S.O."/>
            <person name="Wright A.T."/>
            <person name="Boxma B."/>
            <person name="Van Alen T."/>
            <person name="Hackstein J.H."/>
            <person name="Baker S.E."/>
            <person name="Grigoriev I.V."/>
            <person name="O'Malley M.A."/>
        </authorList>
    </citation>
    <scope>NUCLEOTIDE SEQUENCE [LARGE SCALE GENOMIC DNA]</scope>
    <source>
        <strain evidence="1 2">G1</strain>
    </source>
</reference>
<gene>
    <name evidence="1" type="ORF">LY90DRAFT_518776</name>
</gene>
<protein>
    <submittedName>
        <fullName evidence="1">Uncharacterized protein</fullName>
    </submittedName>
</protein>
<keyword evidence="2" id="KW-1185">Reference proteome</keyword>
<accession>A0A1Y1ZIE2</accession>
<comment type="caution">
    <text evidence="1">The sequence shown here is derived from an EMBL/GenBank/DDBJ whole genome shotgun (WGS) entry which is preliminary data.</text>
</comment>
<sequence length="122" mass="14986">MNIEKENNTELFFKELKSKTCNLEILYNLSLKGIYLYKKIKYNEYVVDISLMNKQYFKIYNDRQYDRLIEKFEKYEENINLSNISKYIGNYYVSSHMKIKFDKDIKVLEYIIINLCNNIKYH</sequence>
<name>A0A1Y1ZIE2_9FUNG</name>